<dbReference type="EC" id="3.4.-.-" evidence="2"/>
<dbReference type="GeneID" id="97328733"/>
<reference evidence="2 4" key="1">
    <citation type="submission" date="2015-09" db="EMBL/GenBank/DDBJ databases">
        <authorList>
            <consortium name="Pathogen Informatics"/>
        </authorList>
    </citation>
    <scope>NUCLEOTIDE SEQUENCE [LARGE SCALE GENOMIC DNA]</scope>
    <source>
        <strain evidence="2 4">2789STDY5834841</strain>
    </source>
</reference>
<dbReference type="Pfam" id="PF12392">
    <property type="entry name" value="DUF3656"/>
    <property type="match status" value="1"/>
</dbReference>
<accession>A0A174CFR6</accession>
<sequence length="796" mass="90680">MEKRRIEILAPAGSYASFKAAINAGADAVYAGGPKFGARAYADNFTKEELIEAIKEAHIYGRKLYLTVNTLLKNNEISELPEYLSPLYEAGLDAVIVQDIGVLELVREYFPKMDIHASTQMTITGYRGAAFMEGQGISRVVPARELSLEEVRMIKEKTGLEIECFVHGALCYCYSGQCLLSSMIGGRSGNRGQCAQPCRLPYTVEGEKKYYLSPKDICTLDLIPELAEAGIDSFKIEGRMKKPEYVAAVTAMYRKYTDLYMQNGKKGYKVSSEDKRILMDLYNRGGFSAGYYRQHNGQNMIASDRPNHAGVPAVKVESQKGRLIKGKILTDLHAGDVLDISGSYTIGKDQKKGEAFSMVVQKQVYIKQGSTINRVRNESLITSIHKQYIGDSIRQKIDGKLTLEVGKPASLKLYCNESTYTAYSKEIVEQAQNRPMERERIVSQIEKLGNTPFVFETLDIKMDEAIFLSIKTLNDLRREAVSGLCEALSGKYYRKTTDEKKEKRIAAEVIEEKNNTYDQFKRKENFSYSVLVENKEQLSAVCAYLEKRETENIKIARIYAESNIFQEDIPGYIEKLKKKKIEFYLALPHVFRKGSAERIEKCISRFSEKELDGVLIRNWEQYTLLCQLQFDKKVISDDNLYVFNRFSKEFMKKAGFSEFTAPAELNESELKILGLETAELTVYGYRPVMISAQCIMKTRGKCTKNSSFTQMKDRIGEEFLVQNRCDECYNIVYNSAPLYLGTQKVKIQKLSPKRLRIRFGAERKEEVKKVLEQAIDAFGEKPQFDYTQEHFKRGVL</sequence>
<organism evidence="2 4">
    <name type="scientific">[Ruminococcus] torques</name>
    <dbReference type="NCBI Taxonomy" id="33039"/>
    <lineage>
        <taxon>Bacteria</taxon>
        <taxon>Bacillati</taxon>
        <taxon>Bacillota</taxon>
        <taxon>Clostridia</taxon>
        <taxon>Lachnospirales</taxon>
        <taxon>Lachnospiraceae</taxon>
        <taxon>Mediterraneibacter</taxon>
    </lineage>
</organism>
<feature type="domain" description="Peptidase U32 collagenase" evidence="1">
    <location>
        <begin position="373"/>
        <end position="488"/>
    </location>
</feature>
<protein>
    <submittedName>
        <fullName evidence="3">U32 family peptidase</fullName>
    </submittedName>
    <submittedName>
        <fullName evidence="2">Uncharacterized protease yhbU</fullName>
        <ecNumber evidence="2">3.4.-.-</ecNumber>
    </submittedName>
</protein>
<dbReference type="RefSeq" id="WP_004845059.1">
    <property type="nucleotide sequence ID" value="NZ_AP028249.1"/>
</dbReference>
<reference evidence="3 5" key="2">
    <citation type="journal article" date="2019" name="Science, e1252229">
        <title>Invertible promoters mediate bacterial phase variation, antibiotic resistance, and host adaptation in the gut.</title>
        <authorList>
            <person name="Jiang X."/>
            <person name="Hall A.B."/>
            <person name="Arthur T.D."/>
            <person name="Plichta D.R."/>
            <person name="Covington C.T."/>
            <person name="Poyet M."/>
            <person name="Crothers J."/>
            <person name="Moses P.L."/>
            <person name="Tolonen A.C."/>
            <person name="Vlamakis H."/>
            <person name="Alm E.J."/>
            <person name="Xavier R.J."/>
        </authorList>
    </citation>
    <scope>NUCLEOTIDE SEQUENCE [LARGE SCALE GENOMIC DNA]</scope>
    <source>
        <strain evidence="3">Aa_0143</strain>
        <strain evidence="5">aa_0143</strain>
    </source>
</reference>
<dbReference type="Pfam" id="PF01136">
    <property type="entry name" value="Peptidase_U32"/>
    <property type="match status" value="1"/>
</dbReference>
<proteinExistence type="predicted"/>
<keyword evidence="2" id="KW-0645">Protease</keyword>
<dbReference type="PANTHER" id="PTHR30217:SF10">
    <property type="entry name" value="23S RRNA 5-HYDROXYCYTIDINE C2501 SYNTHASE"/>
    <property type="match status" value="1"/>
</dbReference>
<dbReference type="GO" id="GO:0006508">
    <property type="term" value="P:proteolysis"/>
    <property type="evidence" value="ECO:0007669"/>
    <property type="project" value="UniProtKB-KW"/>
</dbReference>
<evidence type="ECO:0000259" key="1">
    <source>
        <dbReference type="Pfam" id="PF12392"/>
    </source>
</evidence>
<gene>
    <name evidence="2" type="primary">yhbU_2</name>
    <name evidence="3" type="ORF">EAI93_09630</name>
    <name evidence="2" type="ORF">ERS852456_01662</name>
</gene>
<dbReference type="EMBL" id="CYZO01000020">
    <property type="protein sequence ID" value="CUO12004.1"/>
    <property type="molecule type" value="Genomic_DNA"/>
</dbReference>
<dbReference type="Proteomes" id="UP000292665">
    <property type="component" value="Unassembled WGS sequence"/>
</dbReference>
<evidence type="ECO:0000313" key="4">
    <source>
        <dbReference type="Proteomes" id="UP000095787"/>
    </source>
</evidence>
<dbReference type="InterPro" id="IPR051454">
    <property type="entry name" value="RNA/ubiquinone_mod_enzymes"/>
</dbReference>
<dbReference type="InterPro" id="IPR020988">
    <property type="entry name" value="Pept_U32_collagenase"/>
</dbReference>
<dbReference type="PANTHER" id="PTHR30217">
    <property type="entry name" value="PEPTIDASE U32 FAMILY"/>
    <property type="match status" value="1"/>
</dbReference>
<name>A0A174CFR6_9FIRM</name>
<evidence type="ECO:0000313" key="3">
    <source>
        <dbReference type="EMBL" id="RYS79051.1"/>
    </source>
</evidence>
<dbReference type="AlphaFoldDB" id="A0A174CFR6"/>
<dbReference type="Proteomes" id="UP000095787">
    <property type="component" value="Unassembled WGS sequence"/>
</dbReference>
<keyword evidence="2" id="KW-0378">Hydrolase</keyword>
<dbReference type="EMBL" id="RCYR01000018">
    <property type="protein sequence ID" value="RYS79051.1"/>
    <property type="molecule type" value="Genomic_DNA"/>
</dbReference>
<dbReference type="PROSITE" id="PS01276">
    <property type="entry name" value="PEPTIDASE_U32"/>
    <property type="match status" value="1"/>
</dbReference>
<evidence type="ECO:0000313" key="5">
    <source>
        <dbReference type="Proteomes" id="UP000292665"/>
    </source>
</evidence>
<evidence type="ECO:0000313" key="2">
    <source>
        <dbReference type="EMBL" id="CUO12004.1"/>
    </source>
</evidence>
<dbReference type="GO" id="GO:0008233">
    <property type="term" value="F:peptidase activity"/>
    <property type="evidence" value="ECO:0007669"/>
    <property type="project" value="UniProtKB-KW"/>
</dbReference>
<dbReference type="InterPro" id="IPR001539">
    <property type="entry name" value="Peptidase_U32"/>
</dbReference>